<reference evidence="3" key="1">
    <citation type="submission" date="2022-11" db="UniProtKB">
        <authorList>
            <consortium name="EnsemblMetazoa"/>
        </authorList>
    </citation>
    <scope>IDENTIFICATION</scope>
</reference>
<feature type="transmembrane region" description="Helical" evidence="2">
    <location>
        <begin position="6"/>
        <end position="25"/>
    </location>
</feature>
<evidence type="ECO:0000256" key="2">
    <source>
        <dbReference type="SAM" id="Phobius"/>
    </source>
</evidence>
<keyword evidence="2" id="KW-0812">Transmembrane</keyword>
<dbReference type="RefSeq" id="XP_038045442.1">
    <property type="nucleotide sequence ID" value="XM_038189514.1"/>
</dbReference>
<keyword evidence="4" id="KW-1185">Reference proteome</keyword>
<protein>
    <recommendedName>
        <fullName evidence="5">Transmembrane protein</fullName>
    </recommendedName>
</protein>
<dbReference type="AlphaFoldDB" id="A0A913Z195"/>
<feature type="transmembrane region" description="Helical" evidence="2">
    <location>
        <begin position="631"/>
        <end position="657"/>
    </location>
</feature>
<organism evidence="3 4">
    <name type="scientific">Patiria miniata</name>
    <name type="common">Bat star</name>
    <name type="synonym">Asterina miniata</name>
    <dbReference type="NCBI Taxonomy" id="46514"/>
    <lineage>
        <taxon>Eukaryota</taxon>
        <taxon>Metazoa</taxon>
        <taxon>Echinodermata</taxon>
        <taxon>Eleutherozoa</taxon>
        <taxon>Asterozoa</taxon>
        <taxon>Asteroidea</taxon>
        <taxon>Valvatacea</taxon>
        <taxon>Valvatida</taxon>
        <taxon>Asterinidae</taxon>
        <taxon>Patiria</taxon>
    </lineage>
</organism>
<feature type="transmembrane region" description="Helical" evidence="2">
    <location>
        <begin position="360"/>
        <end position="384"/>
    </location>
</feature>
<dbReference type="EnsemblMetazoa" id="XM_038189514.1">
    <property type="protein sequence ID" value="XP_038045442.1"/>
    <property type="gene ID" value="LOC119720016"/>
</dbReference>
<feature type="compositionally biased region" description="Low complexity" evidence="1">
    <location>
        <begin position="539"/>
        <end position="554"/>
    </location>
</feature>
<keyword evidence="2" id="KW-0472">Membrane</keyword>
<dbReference type="GeneID" id="119720016"/>
<evidence type="ECO:0008006" key="5">
    <source>
        <dbReference type="Google" id="ProtNLM"/>
    </source>
</evidence>
<feature type="transmembrane region" description="Helical" evidence="2">
    <location>
        <begin position="81"/>
        <end position="102"/>
    </location>
</feature>
<evidence type="ECO:0000313" key="4">
    <source>
        <dbReference type="Proteomes" id="UP000887568"/>
    </source>
</evidence>
<feature type="transmembrane region" description="Helical" evidence="2">
    <location>
        <begin position="598"/>
        <end position="619"/>
    </location>
</feature>
<dbReference type="Proteomes" id="UP000887568">
    <property type="component" value="Unplaced"/>
</dbReference>
<feature type="region of interest" description="Disordered" evidence="1">
    <location>
        <begin position="436"/>
        <end position="476"/>
    </location>
</feature>
<proteinExistence type="predicted"/>
<feature type="transmembrane region" description="Helical" evidence="2">
    <location>
        <begin position="323"/>
        <end position="340"/>
    </location>
</feature>
<feature type="transmembrane region" description="Helical" evidence="2">
    <location>
        <begin position="32"/>
        <end position="55"/>
    </location>
</feature>
<name>A0A913Z195_PATMI</name>
<accession>A0A913Z195</accession>
<feature type="region of interest" description="Disordered" evidence="1">
    <location>
        <begin position="537"/>
        <end position="557"/>
    </location>
</feature>
<evidence type="ECO:0000256" key="1">
    <source>
        <dbReference type="SAM" id="MobiDB-lite"/>
    </source>
</evidence>
<keyword evidence="2" id="KW-1133">Transmembrane helix</keyword>
<sequence>METSVVFMLCFQCGRLFWFVVRIYCDTMRFCMIIAILLSASVVKTVSPAATLSTISGPIQGSLSTSALPEDCLSTIDLKDIVFISAVPIAAGFGLLLLLTFLQDLRQACKSKPSCPSSPCNIQGNRARKERAYVIDIDYTGRSRWGAFLRWCAMHKSPGANKNPHLVRLQGTTGFSDWLSFDLILGKKSEQKTLTTLCSIGKLVAVETKFSSASDGLHSRLRPTSNLGACLRGIINRACDIEINNIHVTDTKTQDHYISGCGPSCGGISSSDLGITTILPLLLSPAQPVSRVSYTAYYFKNGSLWTSAFTPWRKGNFTGCRHITCLFTCISYTMVAVQVMSEPYLQPSLGEFVVVSPVGVDITVGMIIKAAGVSAVLFPVFIMIEVLCRTTPTILSSCGQSAAVPLEQSGHLFVAAASGTQPVKVQSAAGSFCDSGGGGDLQEEFPQKSVSTPDMQRQGARPSEGPDKQTHDTTSYCNNVGSQCVASSQDEAERQLTQLHITNDNNNNEVTIIEIHPCDEPSTSLPVSTNSHAVVDMETSQSSSNSTTTQTGSSMIDTASSLGESASANQDKSSLNLKMFKADLTKTTNKHCSRHCKLILAAFGHTLLIATCVFATLWSVSSFHGLCWNAFWEWVATSIIAILIQAVILDTIKAIIVTVMKRRDDKRATTSTPHSLIQ</sequence>
<evidence type="ECO:0000313" key="3">
    <source>
        <dbReference type="EnsemblMetazoa" id="XP_038045442.1"/>
    </source>
</evidence>